<comment type="caution">
    <text evidence="1">The sequence shown here is derived from an EMBL/GenBank/DDBJ whole genome shotgun (WGS) entry which is preliminary data.</text>
</comment>
<accession>A0A8K1C5U2</accession>
<gene>
    <name evidence="1" type="ORF">Poli38472_002906</name>
</gene>
<organism evidence="1 2">
    <name type="scientific">Pythium oligandrum</name>
    <name type="common">Mycoparasitic fungus</name>
    <dbReference type="NCBI Taxonomy" id="41045"/>
    <lineage>
        <taxon>Eukaryota</taxon>
        <taxon>Sar</taxon>
        <taxon>Stramenopiles</taxon>
        <taxon>Oomycota</taxon>
        <taxon>Peronosporomycetes</taxon>
        <taxon>Pythiales</taxon>
        <taxon>Pythiaceae</taxon>
        <taxon>Pythium</taxon>
    </lineage>
</organism>
<dbReference type="AlphaFoldDB" id="A0A8K1C5U2"/>
<evidence type="ECO:0000313" key="2">
    <source>
        <dbReference type="Proteomes" id="UP000794436"/>
    </source>
</evidence>
<dbReference type="EMBL" id="SPLM01000144">
    <property type="protein sequence ID" value="TMW56981.1"/>
    <property type="molecule type" value="Genomic_DNA"/>
</dbReference>
<protein>
    <submittedName>
        <fullName evidence="1">Uncharacterized protein</fullName>
    </submittedName>
</protein>
<dbReference type="InterPro" id="IPR019734">
    <property type="entry name" value="TPR_rpt"/>
</dbReference>
<sequence length="620" mass="68963">MATTMRWTLEEATTRVTQRKTHVLATRTSEWTRVDAYVDAVAAYVECAVDENQRLDGALLVVEEAVAVVYHWLQTTTPSTVWTESMALVGTTARQADPTYLRSAFARVLVHRVDGPTDGATLWTHLGVVLSALWLSTRASTHAVHTESILNDIVHHGANVASLSHQVTWAYFLLAMLHAVRRQDVVQALALMQKAKACELAPSSDRQRRQDGVVSFWYAVLLHKSGLVDAANEQLHVAVRRNHYPVASLRLSALGLLASGDFYEASEALQRCIEMDAMDATSLFNYAMLLKRIESVEAAYQMLEYVVQASEDAHESPVSKTPVRSSLFAQDDLNHLLPTCPTSLSNAAIALEMARTAVEMGSWQEARAHYEEYFASVSNNPEAEVEFVYVLLQANCPSEALERCQTALSKPPSVQNTELCMLKADALLCLERVEECCQYLKTTVEPLVATASSQDNDLVSKHIQLLNNLAVALVCSGNSDRAMELLRQGMQQYPGDLCLKFNVVLLLWRVNQQDAACTLWFQARNWSLHMSADDLREKQSMIRSIEHGVAGEGFSRRIESHVDDDDGNGSVSQQQLLFVDSLVLQHWGKAQGTQAQEMTASFVDYLEAVSARLAKKRYDN</sequence>
<dbReference type="SUPFAM" id="SSF48452">
    <property type="entry name" value="TPR-like"/>
    <property type="match status" value="2"/>
</dbReference>
<keyword evidence="2" id="KW-1185">Reference proteome</keyword>
<dbReference type="SMART" id="SM00028">
    <property type="entry name" value="TPR"/>
    <property type="match status" value="3"/>
</dbReference>
<dbReference type="Proteomes" id="UP000794436">
    <property type="component" value="Unassembled WGS sequence"/>
</dbReference>
<dbReference type="Gene3D" id="1.25.40.10">
    <property type="entry name" value="Tetratricopeptide repeat domain"/>
    <property type="match status" value="2"/>
</dbReference>
<evidence type="ECO:0000313" key="1">
    <source>
        <dbReference type="EMBL" id="TMW56981.1"/>
    </source>
</evidence>
<name>A0A8K1C5U2_PYTOL</name>
<reference evidence="1" key="1">
    <citation type="submission" date="2019-03" db="EMBL/GenBank/DDBJ databases">
        <title>Long read genome sequence of the mycoparasitic Pythium oligandrum ATCC 38472 isolated from sugarbeet rhizosphere.</title>
        <authorList>
            <person name="Gaulin E."/>
        </authorList>
    </citation>
    <scope>NUCLEOTIDE SEQUENCE</scope>
    <source>
        <strain evidence="1">ATCC 38472_TT</strain>
    </source>
</reference>
<dbReference type="InterPro" id="IPR011990">
    <property type="entry name" value="TPR-like_helical_dom_sf"/>
</dbReference>
<dbReference type="OrthoDB" id="77614at2759"/>
<proteinExistence type="predicted"/>